<proteinExistence type="predicted"/>
<comment type="caution">
    <text evidence="1">The sequence shown here is derived from an EMBL/GenBank/DDBJ whole genome shotgun (WGS) entry which is preliminary data.</text>
</comment>
<dbReference type="Gene3D" id="1.10.510.10">
    <property type="entry name" value="Transferase(Phosphotransferase) domain 1"/>
    <property type="match status" value="1"/>
</dbReference>
<organism evidence="1 2">
    <name type="scientific">Friedmanniomyces endolithicus</name>
    <dbReference type="NCBI Taxonomy" id="329885"/>
    <lineage>
        <taxon>Eukaryota</taxon>
        <taxon>Fungi</taxon>
        <taxon>Dikarya</taxon>
        <taxon>Ascomycota</taxon>
        <taxon>Pezizomycotina</taxon>
        <taxon>Dothideomycetes</taxon>
        <taxon>Dothideomycetidae</taxon>
        <taxon>Mycosphaerellales</taxon>
        <taxon>Teratosphaeriaceae</taxon>
        <taxon>Friedmanniomyces</taxon>
    </lineage>
</organism>
<dbReference type="SUPFAM" id="SSF56112">
    <property type="entry name" value="Protein kinase-like (PK-like)"/>
    <property type="match status" value="1"/>
</dbReference>
<dbReference type="AlphaFoldDB" id="A0AAN6JYB6"/>
<dbReference type="Proteomes" id="UP001175353">
    <property type="component" value="Unassembled WGS sequence"/>
</dbReference>
<reference evidence="1" key="1">
    <citation type="submission" date="2023-06" db="EMBL/GenBank/DDBJ databases">
        <title>Black Yeasts Isolated from many extreme environments.</title>
        <authorList>
            <person name="Coleine C."/>
            <person name="Stajich J.E."/>
            <person name="Selbmann L."/>
        </authorList>
    </citation>
    <scope>NUCLEOTIDE SEQUENCE</scope>
    <source>
        <strain evidence="1">CCFEE 5200</strain>
    </source>
</reference>
<accession>A0AAN6JYB6</accession>
<gene>
    <name evidence="1" type="ORF">LTR91_022860</name>
</gene>
<evidence type="ECO:0000313" key="2">
    <source>
        <dbReference type="Proteomes" id="UP001175353"/>
    </source>
</evidence>
<evidence type="ECO:0008006" key="3">
    <source>
        <dbReference type="Google" id="ProtNLM"/>
    </source>
</evidence>
<keyword evidence="2" id="KW-1185">Reference proteome</keyword>
<protein>
    <recommendedName>
        <fullName evidence="3">Protein kinase domain-containing protein</fullName>
    </recommendedName>
</protein>
<dbReference type="Gene3D" id="3.30.200.20">
    <property type="entry name" value="Phosphorylase Kinase, domain 1"/>
    <property type="match status" value="1"/>
</dbReference>
<evidence type="ECO:0000313" key="1">
    <source>
        <dbReference type="EMBL" id="KAK0955419.1"/>
    </source>
</evidence>
<dbReference type="InterPro" id="IPR011009">
    <property type="entry name" value="Kinase-like_dom_sf"/>
</dbReference>
<sequence>MASSLRIGQVVKGVRDVYVVAQKLHDQVWSASTTAHKQVVLKCAPEIRLQREKAILQQFEGDAPIRQLIDYGKEPPFLVLERLESDALRSSSEARISRQDIKFIARSVLSALESLHAKGIAHTGNTDRLCPANSDWADF</sequence>
<name>A0AAN6JYB6_9PEZI</name>
<dbReference type="EMBL" id="JAUJLE010000470">
    <property type="protein sequence ID" value="KAK0955419.1"/>
    <property type="molecule type" value="Genomic_DNA"/>
</dbReference>